<accession>A2SSA8</accession>
<dbReference type="Gene3D" id="3.40.50.150">
    <property type="entry name" value="Vaccinia Virus protein VP39"/>
    <property type="match status" value="1"/>
</dbReference>
<sequence length="277" mass="31329">MMELPDYCQLWDETYALALEGKLSSGDTEDSFWSNQENVDRFVKHLLNKKGGRIEDNIASMHIPPGSTVLDIGAGPGTLAVPLACAGCQVTTIEPSVPMGKAMEEYRQHMQAPHISEIRKRWENVTPQEAGLHDYVIASRSLMFGNLRENMLMMDGTAKKGVHIYWYLTSKSSSWGHEDLWQSLHGKPYYSAPNASVLWNALNQLGVYANIDLKTKTNGHLYSTVLDMQEDYYGRLEAKEPWQKDIVNADLDNKYETTDAGIRVPSTSYLAHIRWEK</sequence>
<evidence type="ECO:0000313" key="2">
    <source>
        <dbReference type="Proteomes" id="UP000000365"/>
    </source>
</evidence>
<dbReference type="CDD" id="cd02440">
    <property type="entry name" value="AdoMet_MTases"/>
    <property type="match status" value="1"/>
</dbReference>
<dbReference type="HOGENOM" id="CLU_060275_1_0_2"/>
<dbReference type="Proteomes" id="UP000000365">
    <property type="component" value="Chromosome"/>
</dbReference>
<dbReference type="InterPro" id="IPR029063">
    <property type="entry name" value="SAM-dependent_MTases_sf"/>
</dbReference>
<dbReference type="OrthoDB" id="57427at2157"/>
<evidence type="ECO:0008006" key="3">
    <source>
        <dbReference type="Google" id="ProtNLM"/>
    </source>
</evidence>
<dbReference type="SUPFAM" id="SSF53335">
    <property type="entry name" value="S-adenosyl-L-methionine-dependent methyltransferases"/>
    <property type="match status" value="1"/>
</dbReference>
<proteinExistence type="predicted"/>
<protein>
    <recommendedName>
        <fullName evidence="3">Methyltransferase type 12</fullName>
    </recommendedName>
</protein>
<dbReference type="AlphaFoldDB" id="A2SSA8"/>
<keyword evidence="2" id="KW-1185">Reference proteome</keyword>
<dbReference type="RefSeq" id="WP_011833417.1">
    <property type="nucleotide sequence ID" value="NC_008942.1"/>
</dbReference>
<reference evidence="1 2" key="1">
    <citation type="journal article" date="2009" name="Stand. Genomic Sci.">
        <title>Complete genome sequence of Methanocorpusculum labreanum type strain Z.</title>
        <authorList>
            <person name="Anderson I.J."/>
            <person name="Sieprawska-Lupa M."/>
            <person name="Goltsman E."/>
            <person name="Lapidus A."/>
            <person name="Copeland A."/>
            <person name="Glavina Del Rio T."/>
            <person name="Tice H."/>
            <person name="Dalin E."/>
            <person name="Barry K."/>
            <person name="Pitluck S."/>
            <person name="Hauser L."/>
            <person name="Land M."/>
            <person name="Lucas S."/>
            <person name="Richardson P."/>
            <person name="Whitman W.B."/>
            <person name="Kyrpides N.C."/>
        </authorList>
    </citation>
    <scope>NUCLEOTIDE SEQUENCE [LARGE SCALE GENOMIC DNA]</scope>
    <source>
        <strain evidence="2">ATCC 43576 / DSM 4855 / Z</strain>
    </source>
</reference>
<dbReference type="PANTHER" id="PTHR43667:SF2">
    <property type="entry name" value="FATTY ACID C-METHYL TRANSFERASE"/>
    <property type="match status" value="1"/>
</dbReference>
<evidence type="ECO:0000313" key="1">
    <source>
        <dbReference type="EMBL" id="ABN07214.1"/>
    </source>
</evidence>
<dbReference type="PANTHER" id="PTHR43667">
    <property type="entry name" value="CYCLOPROPANE-FATTY-ACYL-PHOSPHOLIPID SYNTHASE"/>
    <property type="match status" value="1"/>
</dbReference>
<dbReference type="InterPro" id="IPR050723">
    <property type="entry name" value="CFA/CMAS"/>
</dbReference>
<name>A2SSA8_METLZ</name>
<organism evidence="1 2">
    <name type="scientific">Methanocorpusculum labreanum (strain ATCC 43576 / DSM 4855 / Z)</name>
    <dbReference type="NCBI Taxonomy" id="410358"/>
    <lineage>
        <taxon>Archaea</taxon>
        <taxon>Methanobacteriati</taxon>
        <taxon>Methanobacteriota</taxon>
        <taxon>Stenosarchaea group</taxon>
        <taxon>Methanomicrobia</taxon>
        <taxon>Methanomicrobiales</taxon>
        <taxon>Methanocorpusculaceae</taxon>
        <taxon>Methanocorpusculum</taxon>
    </lineage>
</organism>
<gene>
    <name evidence="1" type="ordered locus">Mlab_1045</name>
</gene>
<dbReference type="GeneID" id="4794750"/>
<dbReference type="EMBL" id="CP000559">
    <property type="protein sequence ID" value="ABN07214.1"/>
    <property type="molecule type" value="Genomic_DNA"/>
</dbReference>
<dbReference type="eggNOG" id="arCOG01632">
    <property type="taxonomic scope" value="Archaea"/>
</dbReference>
<dbReference type="KEGG" id="mla:Mlab_1045"/>
<dbReference type="STRING" id="410358.Mlab_1045"/>